<dbReference type="AlphaFoldDB" id="A0A317F5W8"/>
<gene>
    <name evidence="1" type="ORF">DFH01_23810</name>
</gene>
<keyword evidence="2" id="KW-1185">Reference proteome</keyword>
<evidence type="ECO:0000313" key="2">
    <source>
        <dbReference type="Proteomes" id="UP000245765"/>
    </source>
</evidence>
<evidence type="ECO:0000313" key="1">
    <source>
        <dbReference type="EMBL" id="PWS34570.1"/>
    </source>
</evidence>
<name>A0A317F5W8_9PROT</name>
<organism evidence="1 2">
    <name type="scientific">Falsiroseomonas bella</name>
    <dbReference type="NCBI Taxonomy" id="2184016"/>
    <lineage>
        <taxon>Bacteria</taxon>
        <taxon>Pseudomonadati</taxon>
        <taxon>Pseudomonadota</taxon>
        <taxon>Alphaproteobacteria</taxon>
        <taxon>Acetobacterales</taxon>
        <taxon>Roseomonadaceae</taxon>
        <taxon>Falsiroseomonas</taxon>
    </lineage>
</organism>
<dbReference type="Proteomes" id="UP000245765">
    <property type="component" value="Unassembled WGS sequence"/>
</dbReference>
<dbReference type="Gene3D" id="1.25.40.380">
    <property type="entry name" value="Protein of unknown function DUF1810"/>
    <property type="match status" value="1"/>
</dbReference>
<dbReference type="OrthoDB" id="9801870at2"/>
<dbReference type="Pfam" id="PF08837">
    <property type="entry name" value="DUF1810"/>
    <property type="match status" value="1"/>
</dbReference>
<sequence length="142" mass="15901">MADPFDLERFVQAQAPVMPTVLWELCYGRKQTHWMWFVFPQLRALGQSETAKRYGLSSLDEARAYMAHPVLGPRLVDCARLVLAVQGRTAQDIFGSIDALKLHSSMTLFAAAAPDAPVFDDVIRKYYDGVPDERTRDLLAGA</sequence>
<dbReference type="EMBL" id="QGNA01000006">
    <property type="protein sequence ID" value="PWS34570.1"/>
    <property type="molecule type" value="Genomic_DNA"/>
</dbReference>
<dbReference type="InterPro" id="IPR014937">
    <property type="entry name" value="DUF1810"/>
</dbReference>
<dbReference type="SUPFAM" id="SSF140736">
    <property type="entry name" value="Rv1873-like"/>
    <property type="match status" value="1"/>
</dbReference>
<reference evidence="2" key="1">
    <citation type="submission" date="2018-05" db="EMBL/GenBank/DDBJ databases">
        <authorList>
            <person name="Du Z."/>
            <person name="Wang X."/>
        </authorList>
    </citation>
    <scope>NUCLEOTIDE SEQUENCE [LARGE SCALE GENOMIC DNA]</scope>
    <source>
        <strain evidence="2">CQN31</strain>
    </source>
</reference>
<comment type="caution">
    <text evidence="1">The sequence shown here is derived from an EMBL/GenBank/DDBJ whole genome shotgun (WGS) entry which is preliminary data.</text>
</comment>
<dbReference type="PIRSF" id="PIRSF008546">
    <property type="entry name" value="UCP008546"/>
    <property type="match status" value="1"/>
</dbReference>
<dbReference type="InterPro" id="IPR036287">
    <property type="entry name" value="Rv1873-like_sf"/>
</dbReference>
<dbReference type="RefSeq" id="WP_109873021.1">
    <property type="nucleotide sequence ID" value="NZ_QGNA01000006.1"/>
</dbReference>
<proteinExistence type="predicted"/>
<accession>A0A317F5W8</accession>
<protein>
    <submittedName>
        <fullName evidence="1">DUF1810 domain-containing protein</fullName>
    </submittedName>
</protein>